<keyword evidence="1" id="KW-0175">Coiled coil</keyword>
<reference evidence="3" key="1">
    <citation type="journal article" date="2021" name="PeerJ">
        <title>Extensive microbial diversity within the chicken gut microbiome revealed by metagenomics and culture.</title>
        <authorList>
            <person name="Gilroy R."/>
            <person name="Ravi A."/>
            <person name="Getino M."/>
            <person name="Pursley I."/>
            <person name="Horton D.L."/>
            <person name="Alikhan N.F."/>
            <person name="Baker D."/>
            <person name="Gharbi K."/>
            <person name="Hall N."/>
            <person name="Watson M."/>
            <person name="Adriaenssens E.M."/>
            <person name="Foster-Nyarko E."/>
            <person name="Jarju S."/>
            <person name="Secka A."/>
            <person name="Antonio M."/>
            <person name="Oren A."/>
            <person name="Chaudhuri R.R."/>
            <person name="La Ragione R."/>
            <person name="Hildebrand F."/>
            <person name="Pallen M.J."/>
        </authorList>
    </citation>
    <scope>NUCLEOTIDE SEQUENCE</scope>
    <source>
        <strain evidence="3">F6-686</strain>
    </source>
</reference>
<organism evidence="3 4">
    <name type="scientific">Candidatus Lactobacillus pullistercoris</name>
    <dbReference type="NCBI Taxonomy" id="2838636"/>
    <lineage>
        <taxon>Bacteria</taxon>
        <taxon>Bacillati</taxon>
        <taxon>Bacillota</taxon>
        <taxon>Bacilli</taxon>
        <taxon>Lactobacillales</taxon>
        <taxon>Lactobacillaceae</taxon>
        <taxon>Lactobacillus</taxon>
    </lineage>
</organism>
<feature type="domain" description="HTH marR-type" evidence="2">
    <location>
        <begin position="23"/>
        <end position="77"/>
    </location>
</feature>
<gene>
    <name evidence="3" type="ORF">H9806_01380</name>
</gene>
<accession>A0A9E2KRP2</accession>
<comment type="caution">
    <text evidence="3">The sequence shown here is derived from an EMBL/GenBank/DDBJ whole genome shotgun (WGS) entry which is preliminary data.</text>
</comment>
<dbReference type="Pfam" id="PF12802">
    <property type="entry name" value="MarR_2"/>
    <property type="match status" value="1"/>
</dbReference>
<proteinExistence type="predicted"/>
<dbReference type="InterPro" id="IPR000835">
    <property type="entry name" value="HTH_MarR-typ"/>
</dbReference>
<dbReference type="GO" id="GO:0003700">
    <property type="term" value="F:DNA-binding transcription factor activity"/>
    <property type="evidence" value="ECO:0007669"/>
    <property type="project" value="InterPro"/>
</dbReference>
<evidence type="ECO:0000256" key="1">
    <source>
        <dbReference type="SAM" id="Coils"/>
    </source>
</evidence>
<protein>
    <submittedName>
        <fullName evidence="3">MarR family transcriptional regulator</fullName>
    </submittedName>
</protein>
<dbReference type="Gene3D" id="1.10.10.10">
    <property type="entry name" value="Winged helix-like DNA-binding domain superfamily/Winged helix DNA-binding domain"/>
    <property type="match status" value="1"/>
</dbReference>
<name>A0A9E2KRP2_9LACO</name>
<dbReference type="InterPro" id="IPR036388">
    <property type="entry name" value="WH-like_DNA-bd_sf"/>
</dbReference>
<evidence type="ECO:0000259" key="2">
    <source>
        <dbReference type="Pfam" id="PF12802"/>
    </source>
</evidence>
<dbReference type="EMBL" id="JAHLFT010000018">
    <property type="protein sequence ID" value="MBU3827817.1"/>
    <property type="molecule type" value="Genomic_DNA"/>
</dbReference>
<dbReference type="SUPFAM" id="SSF46785">
    <property type="entry name" value="Winged helix' DNA-binding domain"/>
    <property type="match status" value="1"/>
</dbReference>
<dbReference type="Proteomes" id="UP000823844">
    <property type="component" value="Unassembled WGS sequence"/>
</dbReference>
<reference evidence="3" key="2">
    <citation type="submission" date="2021-04" db="EMBL/GenBank/DDBJ databases">
        <authorList>
            <person name="Gilroy R."/>
        </authorList>
    </citation>
    <scope>NUCLEOTIDE SEQUENCE</scope>
    <source>
        <strain evidence="3">F6-686</strain>
    </source>
</reference>
<evidence type="ECO:0000313" key="4">
    <source>
        <dbReference type="Proteomes" id="UP000823844"/>
    </source>
</evidence>
<dbReference type="AlphaFoldDB" id="A0A9E2KRP2"/>
<feature type="coiled-coil region" evidence="1">
    <location>
        <begin position="87"/>
        <end position="137"/>
    </location>
</feature>
<evidence type="ECO:0000313" key="3">
    <source>
        <dbReference type="EMBL" id="MBU3827817.1"/>
    </source>
</evidence>
<sequence>MDVLSFGTIADHIKREINHKCSLNISQTRILLFFDHNQNQALTMGKLADELHISLSTLSRQLQQKKTRSLIEITRSDKSSSKNVHLNEDGLTKVKELKQALIEIQQEIFSKIDKNKLRSFTDDLELLSKEYSNLSEMA</sequence>
<dbReference type="InterPro" id="IPR036390">
    <property type="entry name" value="WH_DNA-bd_sf"/>
</dbReference>